<feature type="binding site" evidence="4">
    <location>
        <position position="199"/>
    </location>
    <ligand>
        <name>a divalent metal cation</name>
        <dbReference type="ChEBI" id="CHEBI:60240"/>
        <label>1</label>
    </ligand>
</feature>
<evidence type="ECO:0000256" key="1">
    <source>
        <dbReference type="ARBA" id="ARBA00006964"/>
    </source>
</evidence>
<dbReference type="InterPro" id="IPR036069">
    <property type="entry name" value="DUF34/NIF3_sf"/>
</dbReference>
<evidence type="ECO:0000256" key="4">
    <source>
        <dbReference type="PIRSR" id="PIRSR602678-1"/>
    </source>
</evidence>
<protein>
    <recommendedName>
        <fullName evidence="2">GTP cyclohydrolase 1 type 2 homolog</fullName>
    </recommendedName>
</protein>
<comment type="similarity">
    <text evidence="1">Belongs to the GTP cyclohydrolase I type 2/NIF3 family.</text>
</comment>
<name>A0A9D1K383_9BACT</name>
<dbReference type="PANTHER" id="PTHR13799">
    <property type="entry name" value="NGG1 INTERACTING FACTOR 3"/>
    <property type="match status" value="1"/>
</dbReference>
<dbReference type="SUPFAM" id="SSF102705">
    <property type="entry name" value="NIF3 (NGG1p interacting factor 3)-like"/>
    <property type="match status" value="1"/>
</dbReference>
<evidence type="ECO:0000313" key="5">
    <source>
        <dbReference type="EMBL" id="HIS82660.1"/>
    </source>
</evidence>
<comment type="caution">
    <text evidence="5">The sequence shown here is derived from an EMBL/GenBank/DDBJ whole genome shotgun (WGS) entry which is preliminary data.</text>
</comment>
<dbReference type="NCBIfam" id="TIGR00486">
    <property type="entry name" value="YbgI_SA1388"/>
    <property type="match status" value="1"/>
</dbReference>
<dbReference type="PANTHER" id="PTHR13799:SF14">
    <property type="entry name" value="GTP CYCLOHYDROLASE 1 TYPE 2 HOMOLOG"/>
    <property type="match status" value="1"/>
</dbReference>
<evidence type="ECO:0000256" key="3">
    <source>
        <dbReference type="ARBA" id="ARBA00022723"/>
    </source>
</evidence>
<evidence type="ECO:0000256" key="2">
    <source>
        <dbReference type="ARBA" id="ARBA00022112"/>
    </source>
</evidence>
<accession>A0A9D1K383</accession>
<reference evidence="5" key="2">
    <citation type="journal article" date="2021" name="PeerJ">
        <title>Extensive microbial diversity within the chicken gut microbiome revealed by metagenomics and culture.</title>
        <authorList>
            <person name="Gilroy R."/>
            <person name="Ravi A."/>
            <person name="Getino M."/>
            <person name="Pursley I."/>
            <person name="Horton D.L."/>
            <person name="Alikhan N.F."/>
            <person name="Baker D."/>
            <person name="Gharbi K."/>
            <person name="Hall N."/>
            <person name="Watson M."/>
            <person name="Adriaenssens E.M."/>
            <person name="Foster-Nyarko E."/>
            <person name="Jarju S."/>
            <person name="Secka A."/>
            <person name="Antonio M."/>
            <person name="Oren A."/>
            <person name="Chaudhuri R.R."/>
            <person name="La Ragione R."/>
            <person name="Hildebrand F."/>
            <person name="Pallen M.J."/>
        </authorList>
    </citation>
    <scope>NUCLEOTIDE SEQUENCE</scope>
    <source>
        <strain evidence="5">CHK152-2994</strain>
    </source>
</reference>
<reference evidence="5" key="1">
    <citation type="submission" date="2020-10" db="EMBL/GenBank/DDBJ databases">
        <authorList>
            <person name="Gilroy R."/>
        </authorList>
    </citation>
    <scope>NUCLEOTIDE SEQUENCE</scope>
    <source>
        <strain evidence="5">CHK152-2994</strain>
    </source>
</reference>
<dbReference type="EMBL" id="DVJO01000078">
    <property type="protein sequence ID" value="HIS82660.1"/>
    <property type="molecule type" value="Genomic_DNA"/>
</dbReference>
<dbReference type="Gene3D" id="3.40.1390.30">
    <property type="entry name" value="NIF3 (NGG1p interacting factor 3)-like"/>
    <property type="match status" value="2"/>
</dbReference>
<dbReference type="FunFam" id="3.40.1390.30:FF:000001">
    <property type="entry name" value="GTP cyclohydrolase 1 type 2"/>
    <property type="match status" value="1"/>
</dbReference>
<dbReference type="AlphaFoldDB" id="A0A9D1K383"/>
<gene>
    <name evidence="5" type="ORF">IAD41_03535</name>
</gene>
<keyword evidence="3 4" id="KW-0479">Metal-binding</keyword>
<evidence type="ECO:0000313" key="6">
    <source>
        <dbReference type="Proteomes" id="UP000824139"/>
    </source>
</evidence>
<dbReference type="Pfam" id="PF01784">
    <property type="entry name" value="DUF34_NIF3"/>
    <property type="match status" value="1"/>
</dbReference>
<feature type="binding site" evidence="4">
    <location>
        <position position="195"/>
    </location>
    <ligand>
        <name>a divalent metal cation</name>
        <dbReference type="ChEBI" id="CHEBI:60240"/>
        <label>1</label>
    </ligand>
</feature>
<sequence>MDKSEIIRKIEDFAPPELAESWDCSGWLVETPKQKIKRVMLCLTVTEDIIKQAREKNCDMIISHHPLFAVSLAWKDIDIYCAHTNLDLAEGGTTDALIKTLNFEKTEQNGFVRYVCLPEGISVDNFTQKLSKISPNLRYTNNKNETAIKKLGFCAGSGAEFLQEAFENGADAFVTGDVKFHTAVESPIVLFDIGHFESEILVLDVFEKLLGNRVEILRAKEQSPFIY</sequence>
<dbReference type="GO" id="GO:0046872">
    <property type="term" value="F:metal ion binding"/>
    <property type="evidence" value="ECO:0007669"/>
    <property type="project" value="UniProtKB-KW"/>
</dbReference>
<feature type="binding site" evidence="4">
    <location>
        <position position="65"/>
    </location>
    <ligand>
        <name>a divalent metal cation</name>
        <dbReference type="ChEBI" id="CHEBI:60240"/>
        <label>1</label>
    </ligand>
</feature>
<organism evidence="5 6">
    <name type="scientific">Candidatus Scatenecus faecavium</name>
    <dbReference type="NCBI Taxonomy" id="2840915"/>
    <lineage>
        <taxon>Bacteria</taxon>
        <taxon>Candidatus Scatenecus</taxon>
    </lineage>
</organism>
<proteinExistence type="inferred from homology"/>
<feature type="binding site" evidence="4">
    <location>
        <position position="87"/>
    </location>
    <ligand>
        <name>a divalent metal cation</name>
        <dbReference type="ChEBI" id="CHEBI:60240"/>
        <label>1</label>
    </ligand>
</feature>
<dbReference type="GO" id="GO:0005737">
    <property type="term" value="C:cytoplasm"/>
    <property type="evidence" value="ECO:0007669"/>
    <property type="project" value="TreeGrafter"/>
</dbReference>
<feature type="binding site" evidence="4">
    <location>
        <position position="64"/>
    </location>
    <ligand>
        <name>a divalent metal cation</name>
        <dbReference type="ChEBI" id="CHEBI:60240"/>
        <label>2</label>
    </ligand>
</feature>
<dbReference type="InterPro" id="IPR002678">
    <property type="entry name" value="DUF34/NIF3"/>
</dbReference>
<dbReference type="Proteomes" id="UP000824139">
    <property type="component" value="Unassembled WGS sequence"/>
</dbReference>